<evidence type="ECO:0000313" key="5">
    <source>
        <dbReference type="Proteomes" id="UP000821853"/>
    </source>
</evidence>
<organism evidence="4 5">
    <name type="scientific">Haemaphysalis longicornis</name>
    <name type="common">Bush tick</name>
    <dbReference type="NCBI Taxonomy" id="44386"/>
    <lineage>
        <taxon>Eukaryota</taxon>
        <taxon>Metazoa</taxon>
        <taxon>Ecdysozoa</taxon>
        <taxon>Arthropoda</taxon>
        <taxon>Chelicerata</taxon>
        <taxon>Arachnida</taxon>
        <taxon>Acari</taxon>
        <taxon>Parasitiformes</taxon>
        <taxon>Ixodida</taxon>
        <taxon>Ixodoidea</taxon>
        <taxon>Ixodidae</taxon>
        <taxon>Haemaphysalinae</taxon>
        <taxon>Haemaphysalis</taxon>
    </lineage>
</organism>
<dbReference type="Gene3D" id="1.20.1250.20">
    <property type="entry name" value="MFS general substrate transporter like domains"/>
    <property type="match status" value="1"/>
</dbReference>
<dbReference type="InterPro" id="IPR011701">
    <property type="entry name" value="MFS"/>
</dbReference>
<dbReference type="OMA" id="QRFTICA"/>
<dbReference type="VEuPathDB" id="VectorBase:HLOH_061815"/>
<comment type="caution">
    <text evidence="4">The sequence shown here is derived from an EMBL/GenBank/DDBJ whole genome shotgun (WGS) entry which is preliminary data.</text>
</comment>
<dbReference type="Proteomes" id="UP000821853">
    <property type="component" value="Unassembled WGS sequence"/>
</dbReference>
<dbReference type="PANTHER" id="PTHR11360:SF303">
    <property type="entry name" value="MAJOR FACILITATOR SUPERFAMILY (MFS) PROFILE DOMAIN-CONTAINING PROTEIN"/>
    <property type="match status" value="1"/>
</dbReference>
<feature type="transmembrane region" description="Helical" evidence="2">
    <location>
        <begin position="97"/>
        <end position="120"/>
    </location>
</feature>
<sequence length="163" mass="17228">MKSPIYYVIVVTGVVFAYNLVMFGVTIVDHGISKGLSKWEAAALLSCYGAGDFVGRICSGILSDKKICNRRDIMAVGFLATSGALVGVIYASSMVLLGAASVVFGLTSGSIMILFSVLLVEYFGLKKLPMAIGFHCLVNGLATLPRPFLIGRFTVPGPPFSGH</sequence>
<dbReference type="Pfam" id="PF07690">
    <property type="entry name" value="MFS_1"/>
    <property type="match status" value="1"/>
</dbReference>
<feature type="domain" description="Major facilitator superfamily (MFS) profile" evidence="3">
    <location>
        <begin position="5"/>
        <end position="163"/>
    </location>
</feature>
<dbReference type="AlphaFoldDB" id="A0A9J6GQG5"/>
<feature type="transmembrane region" description="Helical" evidence="2">
    <location>
        <begin position="73"/>
        <end position="91"/>
    </location>
</feature>
<evidence type="ECO:0000256" key="1">
    <source>
        <dbReference type="ARBA" id="ARBA00004141"/>
    </source>
</evidence>
<feature type="transmembrane region" description="Helical" evidence="2">
    <location>
        <begin position="6"/>
        <end position="28"/>
    </location>
</feature>
<comment type="subcellular location">
    <subcellularLocation>
        <location evidence="1">Membrane</location>
        <topology evidence="1">Multi-pass membrane protein</topology>
    </subcellularLocation>
</comment>
<reference evidence="4 5" key="1">
    <citation type="journal article" date="2020" name="Cell">
        <title>Large-Scale Comparative Analyses of Tick Genomes Elucidate Their Genetic Diversity and Vector Capacities.</title>
        <authorList>
            <consortium name="Tick Genome and Microbiome Consortium (TIGMIC)"/>
            <person name="Jia N."/>
            <person name="Wang J."/>
            <person name="Shi W."/>
            <person name="Du L."/>
            <person name="Sun Y."/>
            <person name="Zhan W."/>
            <person name="Jiang J.F."/>
            <person name="Wang Q."/>
            <person name="Zhang B."/>
            <person name="Ji P."/>
            <person name="Bell-Sakyi L."/>
            <person name="Cui X.M."/>
            <person name="Yuan T.T."/>
            <person name="Jiang B.G."/>
            <person name="Yang W.F."/>
            <person name="Lam T.T."/>
            <person name="Chang Q.C."/>
            <person name="Ding S.J."/>
            <person name="Wang X.J."/>
            <person name="Zhu J.G."/>
            <person name="Ruan X.D."/>
            <person name="Zhao L."/>
            <person name="Wei J.T."/>
            <person name="Ye R.Z."/>
            <person name="Que T.C."/>
            <person name="Du C.H."/>
            <person name="Zhou Y.H."/>
            <person name="Cheng J.X."/>
            <person name="Dai P.F."/>
            <person name="Guo W.B."/>
            <person name="Han X.H."/>
            <person name="Huang E.J."/>
            <person name="Li L.F."/>
            <person name="Wei W."/>
            <person name="Gao Y.C."/>
            <person name="Liu J.Z."/>
            <person name="Shao H.Z."/>
            <person name="Wang X."/>
            <person name="Wang C.C."/>
            <person name="Yang T.C."/>
            <person name="Huo Q.B."/>
            <person name="Li W."/>
            <person name="Chen H.Y."/>
            <person name="Chen S.E."/>
            <person name="Zhou L.G."/>
            <person name="Ni X.B."/>
            <person name="Tian J.H."/>
            <person name="Sheng Y."/>
            <person name="Liu T."/>
            <person name="Pan Y.S."/>
            <person name="Xia L.Y."/>
            <person name="Li J."/>
            <person name="Zhao F."/>
            <person name="Cao W.C."/>
        </authorList>
    </citation>
    <scope>NUCLEOTIDE SEQUENCE [LARGE SCALE GENOMIC DNA]</scope>
    <source>
        <strain evidence="4">HaeL-2018</strain>
    </source>
</reference>
<keyword evidence="2" id="KW-1133">Transmembrane helix</keyword>
<dbReference type="PROSITE" id="PS50850">
    <property type="entry name" value="MFS"/>
    <property type="match status" value="1"/>
</dbReference>
<evidence type="ECO:0000256" key="2">
    <source>
        <dbReference type="SAM" id="Phobius"/>
    </source>
</evidence>
<dbReference type="SUPFAM" id="SSF103473">
    <property type="entry name" value="MFS general substrate transporter"/>
    <property type="match status" value="1"/>
</dbReference>
<evidence type="ECO:0000259" key="3">
    <source>
        <dbReference type="PROSITE" id="PS50850"/>
    </source>
</evidence>
<dbReference type="EMBL" id="JABSTR010000008">
    <property type="protein sequence ID" value="KAH9376847.1"/>
    <property type="molecule type" value="Genomic_DNA"/>
</dbReference>
<dbReference type="InterPro" id="IPR050327">
    <property type="entry name" value="Proton-linked_MCT"/>
</dbReference>
<evidence type="ECO:0000313" key="4">
    <source>
        <dbReference type="EMBL" id="KAH9376847.1"/>
    </source>
</evidence>
<dbReference type="GO" id="GO:0008028">
    <property type="term" value="F:monocarboxylic acid transmembrane transporter activity"/>
    <property type="evidence" value="ECO:0007669"/>
    <property type="project" value="TreeGrafter"/>
</dbReference>
<dbReference type="InterPro" id="IPR036259">
    <property type="entry name" value="MFS_trans_sf"/>
</dbReference>
<keyword evidence="2" id="KW-0472">Membrane</keyword>
<proteinExistence type="predicted"/>
<dbReference type="OrthoDB" id="6492614at2759"/>
<protein>
    <recommendedName>
        <fullName evidence="3">Major facilitator superfamily (MFS) profile domain-containing protein</fullName>
    </recommendedName>
</protein>
<dbReference type="InterPro" id="IPR020846">
    <property type="entry name" value="MFS_dom"/>
</dbReference>
<keyword evidence="5" id="KW-1185">Reference proteome</keyword>
<dbReference type="GO" id="GO:0016020">
    <property type="term" value="C:membrane"/>
    <property type="evidence" value="ECO:0007669"/>
    <property type="project" value="UniProtKB-SubCell"/>
</dbReference>
<keyword evidence="2" id="KW-0812">Transmembrane</keyword>
<gene>
    <name evidence="4" type="ORF">HPB48_009755</name>
</gene>
<accession>A0A9J6GQG5</accession>
<dbReference type="PANTHER" id="PTHR11360">
    <property type="entry name" value="MONOCARBOXYLATE TRANSPORTER"/>
    <property type="match status" value="1"/>
</dbReference>
<name>A0A9J6GQG5_HAELO</name>